<keyword evidence="1" id="KW-1133">Transmembrane helix</keyword>
<sequence>MKTKFGTVEFFGFLGLAIWALVVLLRPLHISDNSIFMFFLGILPNLGAPWGLTMFLKWFVQFFKKSYSYKIHLAICALVFILVLTSEIVFDIFFGSSFDCADMVVTLLGQLTIFTVPIIKKYQSIL</sequence>
<reference evidence="2 3" key="1">
    <citation type="submission" date="2016-11" db="EMBL/GenBank/DDBJ databases">
        <authorList>
            <person name="Jaros S."/>
            <person name="Januszkiewicz K."/>
            <person name="Wedrychowicz H."/>
        </authorList>
    </citation>
    <scope>NUCLEOTIDE SEQUENCE [LARGE SCALE GENOMIC DNA]</scope>
    <source>
        <strain evidence="2 3">DSM 21120</strain>
    </source>
</reference>
<keyword evidence="1" id="KW-0812">Transmembrane</keyword>
<name>A0A1M5TVP4_9FIRM</name>
<gene>
    <name evidence="2" type="ORF">SAMN02745245_01585</name>
</gene>
<dbReference type="Proteomes" id="UP000184032">
    <property type="component" value="Unassembled WGS sequence"/>
</dbReference>
<feature type="transmembrane region" description="Helical" evidence="1">
    <location>
        <begin position="35"/>
        <end position="59"/>
    </location>
</feature>
<protein>
    <recommendedName>
        <fullName evidence="4">VanZ like family protein</fullName>
    </recommendedName>
</protein>
<dbReference type="EMBL" id="FQXI01000012">
    <property type="protein sequence ID" value="SHH54731.1"/>
    <property type="molecule type" value="Genomic_DNA"/>
</dbReference>
<evidence type="ECO:0000256" key="1">
    <source>
        <dbReference type="SAM" id="Phobius"/>
    </source>
</evidence>
<dbReference type="AlphaFoldDB" id="A0A1M5TVP4"/>
<organism evidence="2 3">
    <name type="scientific">Anaerosphaera aminiphila DSM 21120</name>
    <dbReference type="NCBI Taxonomy" id="1120995"/>
    <lineage>
        <taxon>Bacteria</taxon>
        <taxon>Bacillati</taxon>
        <taxon>Bacillota</taxon>
        <taxon>Tissierellia</taxon>
        <taxon>Tissierellales</taxon>
        <taxon>Peptoniphilaceae</taxon>
        <taxon>Anaerosphaera</taxon>
    </lineage>
</organism>
<keyword evidence="1" id="KW-0472">Membrane</keyword>
<accession>A0A1M5TVP4</accession>
<evidence type="ECO:0000313" key="3">
    <source>
        <dbReference type="Proteomes" id="UP000184032"/>
    </source>
</evidence>
<keyword evidence="3" id="KW-1185">Reference proteome</keyword>
<evidence type="ECO:0008006" key="4">
    <source>
        <dbReference type="Google" id="ProtNLM"/>
    </source>
</evidence>
<dbReference type="STRING" id="1120995.SAMN02745245_01585"/>
<feature type="transmembrane region" description="Helical" evidence="1">
    <location>
        <begin position="7"/>
        <end position="29"/>
    </location>
</feature>
<evidence type="ECO:0000313" key="2">
    <source>
        <dbReference type="EMBL" id="SHH54731.1"/>
    </source>
</evidence>
<dbReference type="OrthoDB" id="24896at1737404"/>
<proteinExistence type="predicted"/>
<feature type="transmembrane region" description="Helical" evidence="1">
    <location>
        <begin position="71"/>
        <end position="95"/>
    </location>
</feature>
<dbReference type="RefSeq" id="WP_073185170.1">
    <property type="nucleotide sequence ID" value="NZ_FQXI01000012.1"/>
</dbReference>